<keyword evidence="2 6" id="KW-0732">Signal</keyword>
<evidence type="ECO:0000256" key="3">
    <source>
        <dbReference type="ARBA" id="ARBA00023026"/>
    </source>
</evidence>
<evidence type="ECO:0000259" key="7">
    <source>
        <dbReference type="PROSITE" id="PS51782"/>
    </source>
</evidence>
<keyword evidence="1" id="KW-0147">Chitin-binding</keyword>
<reference evidence="8 9" key="1">
    <citation type="journal article" date="2019" name="PLoS ONE">
        <title>Comparative genome analysis indicates high evolutionary potential of pathogenicity genes in Colletotrichum tanaceti.</title>
        <authorList>
            <person name="Lelwala R.V."/>
            <person name="Korhonen P.K."/>
            <person name="Young N.D."/>
            <person name="Scott J.B."/>
            <person name="Ades P.A."/>
            <person name="Gasser R.B."/>
            <person name="Taylor P.W.J."/>
        </authorList>
    </citation>
    <scope>NUCLEOTIDE SEQUENCE [LARGE SCALE GENOMIC DNA]</scope>
    <source>
        <strain evidence="8">BRIP57314</strain>
    </source>
</reference>
<dbReference type="SUPFAM" id="SSF54106">
    <property type="entry name" value="LysM domain"/>
    <property type="match status" value="2"/>
</dbReference>
<dbReference type="PROSITE" id="PS51782">
    <property type="entry name" value="LYSM"/>
    <property type="match status" value="3"/>
</dbReference>
<evidence type="ECO:0000256" key="2">
    <source>
        <dbReference type="ARBA" id="ARBA00022729"/>
    </source>
</evidence>
<evidence type="ECO:0000313" key="9">
    <source>
        <dbReference type="Proteomes" id="UP000310108"/>
    </source>
</evidence>
<dbReference type="Proteomes" id="UP000310108">
    <property type="component" value="Unassembled WGS sequence"/>
</dbReference>
<evidence type="ECO:0000256" key="4">
    <source>
        <dbReference type="ARBA" id="ARBA00044955"/>
    </source>
</evidence>
<protein>
    <submittedName>
        <fullName evidence="8">LysM domain-containing protein</fullName>
    </submittedName>
</protein>
<feature type="domain" description="LysM" evidence="7">
    <location>
        <begin position="227"/>
        <end position="273"/>
    </location>
</feature>
<dbReference type="GO" id="GO:0008061">
    <property type="term" value="F:chitin binding"/>
    <property type="evidence" value="ECO:0007669"/>
    <property type="project" value="UniProtKB-KW"/>
</dbReference>
<evidence type="ECO:0000256" key="5">
    <source>
        <dbReference type="SAM" id="MobiDB-lite"/>
    </source>
</evidence>
<dbReference type="InterPro" id="IPR018392">
    <property type="entry name" value="LysM"/>
</dbReference>
<dbReference type="PANTHER" id="PTHR34997">
    <property type="entry name" value="AM15"/>
    <property type="match status" value="1"/>
</dbReference>
<organism evidence="8 9">
    <name type="scientific">Colletotrichum tanaceti</name>
    <dbReference type="NCBI Taxonomy" id="1306861"/>
    <lineage>
        <taxon>Eukaryota</taxon>
        <taxon>Fungi</taxon>
        <taxon>Dikarya</taxon>
        <taxon>Ascomycota</taxon>
        <taxon>Pezizomycotina</taxon>
        <taxon>Sordariomycetes</taxon>
        <taxon>Hypocreomycetidae</taxon>
        <taxon>Glomerellales</taxon>
        <taxon>Glomerellaceae</taxon>
        <taxon>Colletotrichum</taxon>
        <taxon>Colletotrichum destructivum species complex</taxon>
    </lineage>
</organism>
<dbReference type="Gene3D" id="3.10.350.10">
    <property type="entry name" value="LysM domain"/>
    <property type="match status" value="3"/>
</dbReference>
<feature type="domain" description="LysM" evidence="7">
    <location>
        <begin position="150"/>
        <end position="194"/>
    </location>
</feature>
<feature type="region of interest" description="Disordered" evidence="5">
    <location>
        <begin position="105"/>
        <end position="140"/>
    </location>
</feature>
<gene>
    <name evidence="8" type="ORF">CTA1_4056</name>
</gene>
<feature type="compositionally biased region" description="Pro residues" evidence="5">
    <location>
        <begin position="202"/>
        <end position="215"/>
    </location>
</feature>
<comment type="similarity">
    <text evidence="4">Belongs to the secreted LysM effector family.</text>
</comment>
<dbReference type="STRING" id="1306861.A0A4V6DFG6"/>
<comment type="caution">
    <text evidence="8">The sequence shown here is derived from an EMBL/GenBank/DDBJ whole genome shotgun (WGS) entry which is preliminary data.</text>
</comment>
<dbReference type="AlphaFoldDB" id="A0A4V6DFG6"/>
<dbReference type="EMBL" id="PJEX01000624">
    <property type="protein sequence ID" value="TKW49076.1"/>
    <property type="molecule type" value="Genomic_DNA"/>
</dbReference>
<proteinExistence type="inferred from homology"/>
<dbReference type="InterPro" id="IPR036779">
    <property type="entry name" value="LysM_dom_sf"/>
</dbReference>
<evidence type="ECO:0000256" key="1">
    <source>
        <dbReference type="ARBA" id="ARBA00022669"/>
    </source>
</evidence>
<dbReference type="InterPro" id="IPR052210">
    <property type="entry name" value="LysM1-like"/>
</dbReference>
<sequence>MLGVMFRVSFLVTFSLLAAHGTASILGRRRFDSTVPFYDHDPNVPADCNLWWNSDDGISCETVLLITSLSIGQLTSMNPFVKSCSDWKADYSFCIGSGSGIPALPEPTVGPTTTSRPPAGPTTTSTPTNPGNGVQTPEPWQPGMVNNCNRFYLVQAGDTCSAIASKTAGNLEYSESQIGGSACTGIWASYNICTGIVGGSPTQPPPSTNPNPTPQPIQDGMVNNCNRFHLVQAGETCATIASKTGVTVAQLTTWNKGIGSSCTGMWAGYHLCTGVVGGSPTQPPPTNPTPQPIQDGMVNNCKKFHFVQRGQNCDTISRQYGIALANFIRWNPAAGSNCQGLWAETYACVGL</sequence>
<feature type="region of interest" description="Disordered" evidence="5">
    <location>
        <begin position="199"/>
        <end position="219"/>
    </location>
</feature>
<feature type="compositionally biased region" description="Low complexity" evidence="5">
    <location>
        <begin position="110"/>
        <end position="133"/>
    </location>
</feature>
<name>A0A4V6DFG6_9PEZI</name>
<keyword evidence="3" id="KW-0843">Virulence</keyword>
<evidence type="ECO:0000256" key="6">
    <source>
        <dbReference type="SAM" id="SignalP"/>
    </source>
</evidence>
<feature type="chain" id="PRO_5020244485" evidence="6">
    <location>
        <begin position="24"/>
        <end position="351"/>
    </location>
</feature>
<evidence type="ECO:0000313" key="8">
    <source>
        <dbReference type="EMBL" id="TKW49076.1"/>
    </source>
</evidence>
<accession>A0A4V6DFG6</accession>
<keyword evidence="9" id="KW-1185">Reference proteome</keyword>
<feature type="domain" description="LysM" evidence="7">
    <location>
        <begin position="303"/>
        <end position="349"/>
    </location>
</feature>
<dbReference type="CDD" id="cd00118">
    <property type="entry name" value="LysM"/>
    <property type="match status" value="3"/>
</dbReference>
<dbReference type="OrthoDB" id="2281372at2759"/>
<dbReference type="PANTHER" id="PTHR34997:SF2">
    <property type="entry name" value="LYSM DOMAIN-CONTAINING PROTEIN-RELATED"/>
    <property type="match status" value="1"/>
</dbReference>
<dbReference type="SMART" id="SM00257">
    <property type="entry name" value="LysM"/>
    <property type="match status" value="3"/>
</dbReference>
<feature type="signal peptide" evidence="6">
    <location>
        <begin position="1"/>
        <end position="23"/>
    </location>
</feature>
<dbReference type="Pfam" id="PF01476">
    <property type="entry name" value="LysM"/>
    <property type="match status" value="3"/>
</dbReference>